<dbReference type="OrthoDB" id="3512640at2759"/>
<organism evidence="7">
    <name type="scientific">Guillardia theta (strain CCMP2712)</name>
    <name type="common">Cryptophyte</name>
    <dbReference type="NCBI Taxonomy" id="905079"/>
    <lineage>
        <taxon>Eukaryota</taxon>
        <taxon>Cryptophyceae</taxon>
        <taxon>Pyrenomonadales</taxon>
        <taxon>Geminigeraceae</taxon>
        <taxon>Guillardia</taxon>
    </lineage>
</organism>
<keyword evidence="4" id="KW-0456">Lyase</keyword>
<keyword evidence="3 6" id="KW-0663">Pyridoxal phosphate</keyword>
<dbReference type="GO" id="GO:0047804">
    <property type="term" value="F:cysteine-S-conjugate beta-lyase activity"/>
    <property type="evidence" value="ECO:0007669"/>
    <property type="project" value="InterPro"/>
</dbReference>
<dbReference type="Proteomes" id="UP000011087">
    <property type="component" value="Unassembled WGS sequence"/>
</dbReference>
<reference evidence="9" key="2">
    <citation type="submission" date="2012-11" db="EMBL/GenBank/DDBJ databases">
        <authorList>
            <person name="Kuo A."/>
            <person name="Curtis B.A."/>
            <person name="Tanifuji G."/>
            <person name="Burki F."/>
            <person name="Gruber A."/>
            <person name="Irimia M."/>
            <person name="Maruyama S."/>
            <person name="Arias M.C."/>
            <person name="Ball S.G."/>
            <person name="Gile G.H."/>
            <person name="Hirakawa Y."/>
            <person name="Hopkins J.F."/>
            <person name="Rensing S.A."/>
            <person name="Schmutz J."/>
            <person name="Symeonidi A."/>
            <person name="Elias M."/>
            <person name="Eveleigh R.J."/>
            <person name="Herman E.K."/>
            <person name="Klute M.J."/>
            <person name="Nakayama T."/>
            <person name="Obornik M."/>
            <person name="Reyes-Prieto A."/>
            <person name="Armbrust E.V."/>
            <person name="Aves S.J."/>
            <person name="Beiko R.G."/>
            <person name="Coutinho P."/>
            <person name="Dacks J.B."/>
            <person name="Durnford D.G."/>
            <person name="Fast N.M."/>
            <person name="Green B.R."/>
            <person name="Grisdale C."/>
            <person name="Hempe F."/>
            <person name="Henrissat B."/>
            <person name="Hoppner M.P."/>
            <person name="Ishida K.-I."/>
            <person name="Kim E."/>
            <person name="Koreny L."/>
            <person name="Kroth P.G."/>
            <person name="Liu Y."/>
            <person name="Malik S.-B."/>
            <person name="Maier U.G."/>
            <person name="McRose D."/>
            <person name="Mock T."/>
            <person name="Neilson J.A."/>
            <person name="Onodera N.T."/>
            <person name="Poole A.M."/>
            <person name="Pritham E.J."/>
            <person name="Richards T.A."/>
            <person name="Rocap G."/>
            <person name="Roy S.W."/>
            <person name="Sarai C."/>
            <person name="Schaack S."/>
            <person name="Shirato S."/>
            <person name="Slamovits C.H."/>
            <person name="Spencer D.F."/>
            <person name="Suzuki S."/>
            <person name="Worden A.Z."/>
            <person name="Zauner S."/>
            <person name="Barry K."/>
            <person name="Bell C."/>
            <person name="Bharti A.K."/>
            <person name="Crow J.A."/>
            <person name="Grimwood J."/>
            <person name="Kramer R."/>
            <person name="Lindquist E."/>
            <person name="Lucas S."/>
            <person name="Salamov A."/>
            <person name="McFadden G.I."/>
            <person name="Lane C.E."/>
            <person name="Keeling P.J."/>
            <person name="Gray M.W."/>
            <person name="Grigoriev I.V."/>
            <person name="Archibald J.M."/>
        </authorList>
    </citation>
    <scope>NUCLEOTIDE SEQUENCE</scope>
    <source>
        <strain evidence="9">CCMP2712</strain>
    </source>
</reference>
<dbReference type="EnsemblProtists" id="EKX39149">
    <property type="protein sequence ID" value="EKX39149"/>
    <property type="gene ID" value="GUITHDRAFT_114808"/>
</dbReference>
<accession>L1ITC9</accession>
<dbReference type="Gene3D" id="3.90.1150.10">
    <property type="entry name" value="Aspartate Aminotransferase, domain 1"/>
    <property type="match status" value="1"/>
</dbReference>
<evidence type="ECO:0000256" key="3">
    <source>
        <dbReference type="ARBA" id="ARBA00022898"/>
    </source>
</evidence>
<dbReference type="InterPro" id="IPR015424">
    <property type="entry name" value="PyrdxlP-dep_Trfase"/>
</dbReference>
<evidence type="ECO:0000256" key="4">
    <source>
        <dbReference type="ARBA" id="ARBA00023239"/>
    </source>
</evidence>
<dbReference type="KEGG" id="gtt:GUITHDRAFT_114808"/>
<dbReference type="GO" id="GO:0019450">
    <property type="term" value="P:L-cysteine catabolic process to pyruvate"/>
    <property type="evidence" value="ECO:0007669"/>
    <property type="project" value="TreeGrafter"/>
</dbReference>
<evidence type="ECO:0000256" key="5">
    <source>
        <dbReference type="ARBA" id="ARBA00047517"/>
    </source>
</evidence>
<dbReference type="SUPFAM" id="SSF53383">
    <property type="entry name" value="PLP-dependent transferases"/>
    <property type="match status" value="1"/>
</dbReference>
<dbReference type="STRING" id="905079.L1ITC9"/>
<evidence type="ECO:0000313" key="8">
    <source>
        <dbReference type="EnsemblProtists" id="EKX39149"/>
    </source>
</evidence>
<evidence type="ECO:0000313" key="7">
    <source>
        <dbReference type="EMBL" id="EKX39149.1"/>
    </source>
</evidence>
<dbReference type="InterPro" id="IPR000277">
    <property type="entry name" value="Cys/Met-Metab_PyrdxlP-dep_enz"/>
</dbReference>
<reference evidence="7 9" key="1">
    <citation type="journal article" date="2012" name="Nature">
        <title>Algal genomes reveal evolutionary mosaicism and the fate of nucleomorphs.</title>
        <authorList>
            <consortium name="DOE Joint Genome Institute"/>
            <person name="Curtis B.A."/>
            <person name="Tanifuji G."/>
            <person name="Burki F."/>
            <person name="Gruber A."/>
            <person name="Irimia M."/>
            <person name="Maruyama S."/>
            <person name="Arias M.C."/>
            <person name="Ball S.G."/>
            <person name="Gile G.H."/>
            <person name="Hirakawa Y."/>
            <person name="Hopkins J.F."/>
            <person name="Kuo A."/>
            <person name="Rensing S.A."/>
            <person name="Schmutz J."/>
            <person name="Symeonidi A."/>
            <person name="Elias M."/>
            <person name="Eveleigh R.J."/>
            <person name="Herman E.K."/>
            <person name="Klute M.J."/>
            <person name="Nakayama T."/>
            <person name="Obornik M."/>
            <person name="Reyes-Prieto A."/>
            <person name="Armbrust E.V."/>
            <person name="Aves S.J."/>
            <person name="Beiko R.G."/>
            <person name="Coutinho P."/>
            <person name="Dacks J.B."/>
            <person name="Durnford D.G."/>
            <person name="Fast N.M."/>
            <person name="Green B.R."/>
            <person name="Grisdale C.J."/>
            <person name="Hempel F."/>
            <person name="Henrissat B."/>
            <person name="Hoppner M.P."/>
            <person name="Ishida K."/>
            <person name="Kim E."/>
            <person name="Koreny L."/>
            <person name="Kroth P.G."/>
            <person name="Liu Y."/>
            <person name="Malik S.B."/>
            <person name="Maier U.G."/>
            <person name="McRose D."/>
            <person name="Mock T."/>
            <person name="Neilson J.A."/>
            <person name="Onodera N.T."/>
            <person name="Poole A.M."/>
            <person name="Pritham E.J."/>
            <person name="Richards T.A."/>
            <person name="Rocap G."/>
            <person name="Roy S.W."/>
            <person name="Sarai C."/>
            <person name="Schaack S."/>
            <person name="Shirato S."/>
            <person name="Slamovits C.H."/>
            <person name="Spencer D.F."/>
            <person name="Suzuki S."/>
            <person name="Worden A.Z."/>
            <person name="Zauner S."/>
            <person name="Barry K."/>
            <person name="Bell C."/>
            <person name="Bharti A.K."/>
            <person name="Crow J.A."/>
            <person name="Grimwood J."/>
            <person name="Kramer R."/>
            <person name="Lindquist E."/>
            <person name="Lucas S."/>
            <person name="Salamov A."/>
            <person name="McFadden G.I."/>
            <person name="Lane C.E."/>
            <person name="Keeling P.J."/>
            <person name="Gray M.W."/>
            <person name="Grigoriev I.V."/>
            <person name="Archibald J.M."/>
        </authorList>
    </citation>
    <scope>NUCLEOTIDE SEQUENCE</scope>
    <source>
        <strain evidence="7 9">CCMP2712</strain>
    </source>
</reference>
<dbReference type="InterPro" id="IPR015422">
    <property type="entry name" value="PyrdxlP-dep_Trfase_small"/>
</dbReference>
<proteinExistence type="inferred from homology"/>
<dbReference type="InterPro" id="IPR006233">
    <property type="entry name" value="Cys_b_lyase_bac"/>
</dbReference>
<dbReference type="RefSeq" id="XP_005826129.1">
    <property type="nucleotide sequence ID" value="XM_005826072.1"/>
</dbReference>
<name>L1ITC9_GUITC</name>
<dbReference type="GeneID" id="17295844"/>
<dbReference type="AlphaFoldDB" id="L1ITC9"/>
<dbReference type="Gene3D" id="3.40.640.10">
    <property type="entry name" value="Type I PLP-dependent aspartate aminotransferase-like (Major domain)"/>
    <property type="match status" value="1"/>
</dbReference>
<dbReference type="Pfam" id="PF01053">
    <property type="entry name" value="Cys_Met_Meta_PP"/>
    <property type="match status" value="1"/>
</dbReference>
<dbReference type="InterPro" id="IPR015421">
    <property type="entry name" value="PyrdxlP-dep_Trfase_major"/>
</dbReference>
<reference evidence="8" key="3">
    <citation type="submission" date="2015-06" db="UniProtKB">
        <authorList>
            <consortium name="EnsemblProtists"/>
        </authorList>
    </citation>
    <scope>IDENTIFICATION</scope>
</reference>
<comment type="catalytic activity">
    <reaction evidence="5">
        <text>L,L-cystathionine + H2O = L-homocysteine + pyruvate + NH4(+)</text>
        <dbReference type="Rhea" id="RHEA:13965"/>
        <dbReference type="ChEBI" id="CHEBI:15361"/>
        <dbReference type="ChEBI" id="CHEBI:15377"/>
        <dbReference type="ChEBI" id="CHEBI:28938"/>
        <dbReference type="ChEBI" id="CHEBI:58161"/>
        <dbReference type="ChEBI" id="CHEBI:58199"/>
    </reaction>
</comment>
<gene>
    <name evidence="7" type="ORF">GUITHDRAFT_114808</name>
</gene>
<dbReference type="PIRSF" id="PIRSF001434">
    <property type="entry name" value="CGS"/>
    <property type="match status" value="1"/>
</dbReference>
<dbReference type="GO" id="GO:0030170">
    <property type="term" value="F:pyridoxal phosphate binding"/>
    <property type="evidence" value="ECO:0007669"/>
    <property type="project" value="InterPro"/>
</dbReference>
<protein>
    <submittedName>
        <fullName evidence="7 8">Uncharacterized protein</fullName>
    </submittedName>
</protein>
<dbReference type="HOGENOM" id="CLU_018986_5_1_1"/>
<keyword evidence="9" id="KW-1185">Reference proteome</keyword>
<comment type="similarity">
    <text evidence="2 6">Belongs to the trans-sulfuration enzymes family.</text>
</comment>
<dbReference type="eggNOG" id="KOG0053">
    <property type="taxonomic scope" value="Eukaryota"/>
</dbReference>
<evidence type="ECO:0000256" key="1">
    <source>
        <dbReference type="ARBA" id="ARBA00001933"/>
    </source>
</evidence>
<dbReference type="PANTHER" id="PTHR43500:SF1">
    <property type="entry name" value="CYSTATHIONINE BETA-LYASE-RELATED"/>
    <property type="match status" value="1"/>
</dbReference>
<dbReference type="PaxDb" id="55529-EKX39149"/>
<comment type="cofactor">
    <cofactor evidence="1 6">
        <name>pyridoxal 5'-phosphate</name>
        <dbReference type="ChEBI" id="CHEBI:597326"/>
    </cofactor>
</comment>
<dbReference type="PANTHER" id="PTHR43500">
    <property type="entry name" value="CYSTATHIONINE BETA-LYASE-RELATED"/>
    <property type="match status" value="1"/>
</dbReference>
<evidence type="ECO:0000256" key="2">
    <source>
        <dbReference type="ARBA" id="ARBA00009077"/>
    </source>
</evidence>
<sequence length="369" mass="40860">MAALRARPQGIQTVYGGLFYGRYGTLTHRAAEEAHAVLEEGHKSCAVSSGRAAMVCVLMGLLRKGDVVLYSSDITPALKSFLCVEMKRLGVTSVSFQASSSRDALLSQHGPDLDRARMVLVETFSPSSPALADVPMLAELCRQRQSLLVVDNTWAFGWALQPLKEGADVSVASLGPLAGDQEWDLGMVTSRRELWPRIVSSCKRLGLVASPEQTYQTLRGLRTLPLRMRQQDQTTRAVVEWMMGVEQVSRVFHPMLEGGAAEKGFTGFPPILSFCLSSENSEEEQVEALVESLKRFRLGWDGSVGGELSLVWPVGLVSDWRREQNFRRPDESGERGRILLYIGLEEAGDLIEDLRRAFECLQEIQDGRT</sequence>
<dbReference type="GO" id="GO:0019346">
    <property type="term" value="P:transsulfuration"/>
    <property type="evidence" value="ECO:0007669"/>
    <property type="project" value="InterPro"/>
</dbReference>
<evidence type="ECO:0000313" key="9">
    <source>
        <dbReference type="Proteomes" id="UP000011087"/>
    </source>
</evidence>
<dbReference type="EMBL" id="JH993042">
    <property type="protein sequence ID" value="EKX39149.1"/>
    <property type="molecule type" value="Genomic_DNA"/>
</dbReference>
<evidence type="ECO:0000256" key="6">
    <source>
        <dbReference type="RuleBase" id="RU362118"/>
    </source>
</evidence>